<dbReference type="Proteomes" id="UP001154078">
    <property type="component" value="Chromosome 7"/>
</dbReference>
<accession>A0A9P0FM68</accession>
<sequence>MRTKRVKKKKNYHEFCIPHWEYVEAPKPACFTRLEILARPNKNLLMNTFMQYRDRFPQCRVEKMKIMLQELCAMTPEDAEKYFAEMRSKADAAALKRKIQNMLKMACSKQKRKQKEEKAYRKARKIITKGLMFAALNETPPIHSIRLRHLSNIILEQLCDLLDIPQPERSAKDKYSLLLISLSDWMAIAIEKIYFPIRMANTKMLNQIDWRHREITLNEPIDFGEPLAASSGIDMGDDEPKDIHLNLDNFE</sequence>
<reference evidence="1" key="1">
    <citation type="submission" date="2021-12" db="EMBL/GenBank/DDBJ databases">
        <authorList>
            <person name="King R."/>
        </authorList>
    </citation>
    <scope>NUCLEOTIDE SEQUENCE</scope>
</reference>
<organism evidence="1 2">
    <name type="scientific">Brassicogethes aeneus</name>
    <name type="common">Rape pollen beetle</name>
    <name type="synonym">Meligethes aeneus</name>
    <dbReference type="NCBI Taxonomy" id="1431903"/>
    <lineage>
        <taxon>Eukaryota</taxon>
        <taxon>Metazoa</taxon>
        <taxon>Ecdysozoa</taxon>
        <taxon>Arthropoda</taxon>
        <taxon>Hexapoda</taxon>
        <taxon>Insecta</taxon>
        <taxon>Pterygota</taxon>
        <taxon>Neoptera</taxon>
        <taxon>Endopterygota</taxon>
        <taxon>Coleoptera</taxon>
        <taxon>Polyphaga</taxon>
        <taxon>Cucujiformia</taxon>
        <taxon>Nitidulidae</taxon>
        <taxon>Meligethinae</taxon>
        <taxon>Brassicogethes</taxon>
    </lineage>
</organism>
<evidence type="ECO:0000313" key="2">
    <source>
        <dbReference type="Proteomes" id="UP001154078"/>
    </source>
</evidence>
<evidence type="ECO:0000313" key="1">
    <source>
        <dbReference type="EMBL" id="CAH0561058.1"/>
    </source>
</evidence>
<dbReference type="EMBL" id="OV121138">
    <property type="protein sequence ID" value="CAH0561058.1"/>
    <property type="molecule type" value="Genomic_DNA"/>
</dbReference>
<dbReference type="OrthoDB" id="46913at2759"/>
<protein>
    <submittedName>
        <fullName evidence="1">Uncharacterized protein</fullName>
    </submittedName>
</protein>
<proteinExistence type="predicted"/>
<keyword evidence="2" id="KW-1185">Reference proteome</keyword>
<dbReference type="AlphaFoldDB" id="A0A9P0FM68"/>
<gene>
    <name evidence="1" type="ORF">MELIAE_LOCUS10686</name>
</gene>
<name>A0A9P0FM68_BRAAE</name>